<evidence type="ECO:0000256" key="2">
    <source>
        <dbReference type="ARBA" id="ARBA00004950"/>
    </source>
</evidence>
<feature type="region of interest" description="Disordered" evidence="12">
    <location>
        <begin position="524"/>
        <end position="553"/>
    </location>
</feature>
<dbReference type="PANTHER" id="PTHR42716:SF2">
    <property type="entry name" value="L-ASPARTATE OXIDASE, CHLOROPLASTIC"/>
    <property type="match status" value="1"/>
</dbReference>
<accession>A0ABX1VCN6</accession>
<dbReference type="PRINTS" id="PR00368">
    <property type="entry name" value="FADPNR"/>
</dbReference>
<feature type="compositionally biased region" description="Basic and acidic residues" evidence="12">
    <location>
        <begin position="524"/>
        <end position="534"/>
    </location>
</feature>
<evidence type="ECO:0000256" key="1">
    <source>
        <dbReference type="ARBA" id="ARBA00001974"/>
    </source>
</evidence>
<dbReference type="Gene3D" id="3.90.700.10">
    <property type="entry name" value="Succinate dehydrogenase/fumarate reductase flavoprotein, catalytic domain"/>
    <property type="match status" value="1"/>
</dbReference>
<comment type="similarity">
    <text evidence="3 11">Belongs to the FAD-dependent oxidoreductase 2 family. NadB subfamily.</text>
</comment>
<dbReference type="InterPro" id="IPR027477">
    <property type="entry name" value="Succ_DH/fumarate_Rdtase_cat_sf"/>
</dbReference>
<feature type="domain" description="FAD-dependent oxidoreductase 2 FAD-binding" evidence="13">
    <location>
        <begin position="28"/>
        <end position="410"/>
    </location>
</feature>
<dbReference type="GO" id="GO:0008734">
    <property type="term" value="F:L-aspartate oxidase activity"/>
    <property type="evidence" value="ECO:0007669"/>
    <property type="project" value="UniProtKB-EC"/>
</dbReference>
<evidence type="ECO:0000256" key="8">
    <source>
        <dbReference type="ARBA" id="ARBA00023002"/>
    </source>
</evidence>
<dbReference type="Gene3D" id="1.20.58.100">
    <property type="entry name" value="Fumarate reductase/succinate dehydrogenase flavoprotein-like, C-terminal domain"/>
    <property type="match status" value="1"/>
</dbReference>
<dbReference type="SUPFAM" id="SSF46977">
    <property type="entry name" value="Succinate dehydrogenase/fumarate reductase flavoprotein C-terminal domain"/>
    <property type="match status" value="1"/>
</dbReference>
<name>A0ABX1VCN6_9PLAN</name>
<reference evidence="15 16" key="1">
    <citation type="journal article" date="2020" name="Syst. Appl. Microbiol.">
        <title>Alienimonas chondri sp. nov., a novel planctomycete isolated from the biofilm of the red alga Chondrus crispus.</title>
        <authorList>
            <person name="Vitorino I."/>
            <person name="Albuquerque L."/>
            <person name="Wiegand S."/>
            <person name="Kallscheuer N."/>
            <person name="da Costa M.S."/>
            <person name="Lobo-da-Cunha A."/>
            <person name="Jogler C."/>
            <person name="Lage O.M."/>
        </authorList>
    </citation>
    <scope>NUCLEOTIDE SEQUENCE [LARGE SCALE GENOMIC DNA]</scope>
    <source>
        <strain evidence="15 16">LzC2</strain>
    </source>
</reference>
<dbReference type="Proteomes" id="UP000609651">
    <property type="component" value="Unassembled WGS sequence"/>
</dbReference>
<evidence type="ECO:0000256" key="4">
    <source>
        <dbReference type="ARBA" id="ARBA00012173"/>
    </source>
</evidence>
<dbReference type="RefSeq" id="WP_171184160.1">
    <property type="nucleotide sequence ID" value="NZ_WTPX01000017.1"/>
</dbReference>
<keyword evidence="16" id="KW-1185">Reference proteome</keyword>
<dbReference type="NCBIfam" id="TIGR00551">
    <property type="entry name" value="nadB"/>
    <property type="match status" value="1"/>
</dbReference>
<evidence type="ECO:0000256" key="6">
    <source>
        <dbReference type="ARBA" id="ARBA00022642"/>
    </source>
</evidence>
<comment type="subcellular location">
    <subcellularLocation>
        <location evidence="11">Cytoplasm</location>
    </subcellularLocation>
</comment>
<dbReference type="InterPro" id="IPR015939">
    <property type="entry name" value="Fum_Rdtase/Succ_DH_flav-like_C"/>
</dbReference>
<keyword evidence="5 11" id="KW-0285">Flavoprotein</keyword>
<dbReference type="InterPro" id="IPR037099">
    <property type="entry name" value="Fum_R/Succ_DH_flav-like_C_sf"/>
</dbReference>
<dbReference type="InterPro" id="IPR036188">
    <property type="entry name" value="FAD/NAD-bd_sf"/>
</dbReference>
<dbReference type="SUPFAM" id="SSF51905">
    <property type="entry name" value="FAD/NAD(P)-binding domain"/>
    <property type="match status" value="1"/>
</dbReference>
<keyword evidence="6 11" id="KW-0662">Pyridine nucleotide biosynthesis</keyword>
<evidence type="ECO:0000256" key="11">
    <source>
        <dbReference type="RuleBase" id="RU362049"/>
    </source>
</evidence>
<dbReference type="EMBL" id="WTPX01000017">
    <property type="protein sequence ID" value="NNJ24811.1"/>
    <property type="molecule type" value="Genomic_DNA"/>
</dbReference>
<dbReference type="PIRSF" id="PIRSF000171">
    <property type="entry name" value="SDHA_APRA_LASPO"/>
    <property type="match status" value="1"/>
</dbReference>
<sequence length="553" mass="59662">MPLAELSLASPRHLVRFHPKRVPHMFTDVLILGAGIAGIRAALAARAVDPSLETVVISKNALRESNSAYAQGGIAGVLDPEDNFAHHAADTIAAGKGLCHPDVVELVVREAPERIEELVEYGADFDRVADAAGVSKLALTREGGHSHRRIVHALGDATGWEVMRAMRQRVRSVENVQLWEQTFLLDLLTVGEGKDARCAGALVWSPTHGKTFVWAKSTVLCTGGCGRLFRETTNPDLATGDGHAAAFRAGAELRDMEFMQFHPTVLYIAGGARHLISEAVRGEGAHLLDADGRRFMGDYSDAMELAPRDEVSRAITDVMEKSGHPCVYLSLAHLDPAMVAERFPNIGQTCERFGIDISKDRIPVRPGAHYMIGGVTTDEHGATTLPGLWSAGESTSSGLHGANRLASNSLLEGLVFGKRAGEAAGQSASGRGDEFCARTVDADRSDPQKEPLDVDDLRRSLASLMTRRVGITRDASGLREADRQVDFWARFAGTQEFSEPAGWELQNMLLTARLMAAAAAAREESRGTHFRSDYPDTNPGAGEHVTVRRSGGR</sequence>
<evidence type="ECO:0000256" key="9">
    <source>
        <dbReference type="ARBA" id="ARBA00048305"/>
    </source>
</evidence>
<gene>
    <name evidence="15" type="primary">nadB</name>
    <name evidence="15" type="ORF">LzC2_08710</name>
</gene>
<evidence type="ECO:0000313" key="15">
    <source>
        <dbReference type="EMBL" id="NNJ24811.1"/>
    </source>
</evidence>
<evidence type="ECO:0000256" key="3">
    <source>
        <dbReference type="ARBA" id="ARBA00008562"/>
    </source>
</evidence>
<evidence type="ECO:0000256" key="5">
    <source>
        <dbReference type="ARBA" id="ARBA00022630"/>
    </source>
</evidence>
<comment type="pathway">
    <text evidence="2 11">Cofactor biosynthesis; NAD(+) biosynthesis; iminoaspartate from L-aspartate (oxidase route): step 1/1.</text>
</comment>
<evidence type="ECO:0000313" key="16">
    <source>
        <dbReference type="Proteomes" id="UP000609651"/>
    </source>
</evidence>
<dbReference type="InterPro" id="IPR003953">
    <property type="entry name" value="FAD-dep_OxRdtase_2_FAD-bd"/>
</dbReference>
<evidence type="ECO:0000259" key="14">
    <source>
        <dbReference type="Pfam" id="PF02910"/>
    </source>
</evidence>
<keyword evidence="8 11" id="KW-0560">Oxidoreductase</keyword>
<dbReference type="Gene3D" id="3.50.50.60">
    <property type="entry name" value="FAD/NAD(P)-binding domain"/>
    <property type="match status" value="1"/>
</dbReference>
<dbReference type="PANTHER" id="PTHR42716">
    <property type="entry name" value="L-ASPARTATE OXIDASE"/>
    <property type="match status" value="1"/>
</dbReference>
<feature type="domain" description="Fumarate reductase/succinate dehydrogenase flavoprotein-like C-terminal" evidence="14">
    <location>
        <begin position="458"/>
        <end position="538"/>
    </location>
</feature>
<protein>
    <recommendedName>
        <fullName evidence="4 10">L-aspartate oxidase</fullName>
        <ecNumber evidence="4 10">1.4.3.16</ecNumber>
    </recommendedName>
</protein>
<comment type="cofactor">
    <cofactor evidence="1 11">
        <name>FAD</name>
        <dbReference type="ChEBI" id="CHEBI:57692"/>
    </cofactor>
</comment>
<dbReference type="Pfam" id="PF02910">
    <property type="entry name" value="Succ_DH_flav_C"/>
    <property type="match status" value="1"/>
</dbReference>
<dbReference type="SUPFAM" id="SSF56425">
    <property type="entry name" value="Succinate dehydrogenase/fumarate reductase flavoprotein, catalytic domain"/>
    <property type="match status" value="1"/>
</dbReference>
<evidence type="ECO:0000256" key="12">
    <source>
        <dbReference type="SAM" id="MobiDB-lite"/>
    </source>
</evidence>
<proteinExistence type="inferred from homology"/>
<comment type="catalytic activity">
    <reaction evidence="9">
        <text>L-aspartate + O2 = iminosuccinate + H2O2</text>
        <dbReference type="Rhea" id="RHEA:25876"/>
        <dbReference type="ChEBI" id="CHEBI:15379"/>
        <dbReference type="ChEBI" id="CHEBI:16240"/>
        <dbReference type="ChEBI" id="CHEBI:29991"/>
        <dbReference type="ChEBI" id="CHEBI:77875"/>
        <dbReference type="EC" id="1.4.3.16"/>
    </reaction>
    <physiologicalReaction direction="left-to-right" evidence="9">
        <dbReference type="Rhea" id="RHEA:25877"/>
    </physiologicalReaction>
</comment>
<organism evidence="15 16">
    <name type="scientific">Alienimonas chondri</name>
    <dbReference type="NCBI Taxonomy" id="2681879"/>
    <lineage>
        <taxon>Bacteria</taxon>
        <taxon>Pseudomonadati</taxon>
        <taxon>Planctomycetota</taxon>
        <taxon>Planctomycetia</taxon>
        <taxon>Planctomycetales</taxon>
        <taxon>Planctomycetaceae</taxon>
        <taxon>Alienimonas</taxon>
    </lineage>
</organism>
<evidence type="ECO:0000256" key="10">
    <source>
        <dbReference type="NCBIfam" id="TIGR00551"/>
    </source>
</evidence>
<dbReference type="EC" id="1.4.3.16" evidence="4 10"/>
<evidence type="ECO:0000259" key="13">
    <source>
        <dbReference type="Pfam" id="PF00890"/>
    </source>
</evidence>
<keyword evidence="7 11" id="KW-0274">FAD</keyword>
<dbReference type="Pfam" id="PF00890">
    <property type="entry name" value="FAD_binding_2"/>
    <property type="match status" value="1"/>
</dbReference>
<comment type="function">
    <text evidence="11">Catalyzes the oxidation of L-aspartate to iminoaspartate.</text>
</comment>
<comment type="caution">
    <text evidence="15">The sequence shown here is derived from an EMBL/GenBank/DDBJ whole genome shotgun (WGS) entry which is preliminary data.</text>
</comment>
<dbReference type="InterPro" id="IPR005288">
    <property type="entry name" value="NadB"/>
</dbReference>
<evidence type="ECO:0000256" key="7">
    <source>
        <dbReference type="ARBA" id="ARBA00022827"/>
    </source>
</evidence>